<evidence type="ECO:0000256" key="4">
    <source>
        <dbReference type="ARBA" id="ARBA00022603"/>
    </source>
</evidence>
<keyword evidence="3" id="KW-0158">Chromosome</keyword>
<dbReference type="PANTHER" id="PTHR12977">
    <property type="entry name" value="SUPPRESSOR OF VARIEGATION 4-20-RELATED"/>
    <property type="match status" value="1"/>
</dbReference>
<evidence type="ECO:0000259" key="10">
    <source>
        <dbReference type="PROSITE" id="PS50280"/>
    </source>
</evidence>
<dbReference type="OrthoDB" id="6627536at2759"/>
<dbReference type="STRING" id="90262.A0A1X2ITB9"/>
<dbReference type="SUPFAM" id="SSF82199">
    <property type="entry name" value="SET domain"/>
    <property type="match status" value="1"/>
</dbReference>
<feature type="domain" description="SET" evidence="10">
    <location>
        <begin position="101"/>
        <end position="217"/>
    </location>
</feature>
<keyword evidence="12" id="KW-1185">Reference proteome</keyword>
<dbReference type="PROSITE" id="PS50280">
    <property type="entry name" value="SET"/>
    <property type="match status" value="1"/>
</dbReference>
<comment type="caution">
    <text evidence="11">The sequence shown here is derived from an EMBL/GenBank/DDBJ whole genome shotgun (WGS) entry which is preliminary data.</text>
</comment>
<feature type="region of interest" description="Disordered" evidence="9">
    <location>
        <begin position="314"/>
        <end position="339"/>
    </location>
</feature>
<evidence type="ECO:0000256" key="8">
    <source>
        <dbReference type="ARBA" id="ARBA00023242"/>
    </source>
</evidence>
<dbReference type="InterPro" id="IPR001214">
    <property type="entry name" value="SET_dom"/>
</dbReference>
<dbReference type="GO" id="GO:0042799">
    <property type="term" value="F:histone H4K20 methyltransferase activity"/>
    <property type="evidence" value="ECO:0007669"/>
    <property type="project" value="TreeGrafter"/>
</dbReference>
<dbReference type="InterPro" id="IPR046341">
    <property type="entry name" value="SET_dom_sf"/>
</dbReference>
<evidence type="ECO:0000256" key="6">
    <source>
        <dbReference type="ARBA" id="ARBA00022691"/>
    </source>
</evidence>
<evidence type="ECO:0000256" key="2">
    <source>
        <dbReference type="ARBA" id="ARBA00004286"/>
    </source>
</evidence>
<dbReference type="Proteomes" id="UP000193560">
    <property type="component" value="Unassembled WGS sequence"/>
</dbReference>
<protein>
    <recommendedName>
        <fullName evidence="10">SET domain-containing protein</fullName>
    </recommendedName>
</protein>
<dbReference type="Gene3D" id="2.170.270.10">
    <property type="entry name" value="SET domain"/>
    <property type="match status" value="1"/>
</dbReference>
<dbReference type="InterPro" id="IPR039977">
    <property type="entry name" value="Suv4-20/Set9"/>
</dbReference>
<evidence type="ECO:0000256" key="1">
    <source>
        <dbReference type="ARBA" id="ARBA00004123"/>
    </source>
</evidence>
<dbReference type="GO" id="GO:0005694">
    <property type="term" value="C:chromosome"/>
    <property type="evidence" value="ECO:0007669"/>
    <property type="project" value="UniProtKB-SubCell"/>
</dbReference>
<dbReference type="SMART" id="SM00317">
    <property type="entry name" value="SET"/>
    <property type="match status" value="1"/>
</dbReference>
<dbReference type="AlphaFoldDB" id="A0A1X2ITB9"/>
<evidence type="ECO:0000256" key="5">
    <source>
        <dbReference type="ARBA" id="ARBA00022679"/>
    </source>
</evidence>
<keyword evidence="8" id="KW-0539">Nucleus</keyword>
<organism evidence="11 12">
    <name type="scientific">Absidia repens</name>
    <dbReference type="NCBI Taxonomy" id="90262"/>
    <lineage>
        <taxon>Eukaryota</taxon>
        <taxon>Fungi</taxon>
        <taxon>Fungi incertae sedis</taxon>
        <taxon>Mucoromycota</taxon>
        <taxon>Mucoromycotina</taxon>
        <taxon>Mucoromycetes</taxon>
        <taxon>Mucorales</taxon>
        <taxon>Cunninghamellaceae</taxon>
        <taxon>Absidia</taxon>
    </lineage>
</organism>
<dbReference type="Gene3D" id="1.10.10.1700">
    <property type="entry name" value="Histone-lysine N-methyltransferase"/>
    <property type="match status" value="1"/>
</dbReference>
<keyword evidence="7" id="KW-0156">Chromatin regulator</keyword>
<comment type="subcellular location">
    <subcellularLocation>
        <location evidence="2">Chromosome</location>
    </subcellularLocation>
    <subcellularLocation>
        <location evidence="1">Nucleus</location>
    </subcellularLocation>
</comment>
<dbReference type="Pfam" id="PF00856">
    <property type="entry name" value="SET"/>
    <property type="match status" value="1"/>
</dbReference>
<evidence type="ECO:0000256" key="7">
    <source>
        <dbReference type="ARBA" id="ARBA00022853"/>
    </source>
</evidence>
<sequence>MDFCLLSKFDDLFSDIFLDAQFLWFDTIKLNNDHRRPRIRSDKVLKIIQDYVLATGKTNDAVKELLQMDYLKHYLATKSTKQQQEFIQHMKRYLYMYMPNAGFEIADTRRYGGAGRRVEACVSVTKDWKIGDEMRLCTGMIAHLEPHQEHELKKGNRDISVMWSTRKQCNCLFLGPARFVNHDCEPNAKFISLGPNSVTFKIIKDIKCGDELTAFYGKHYFGENNCECRCATCETKRTGYFATEYDNSGLSTDNEEECGYRRSSRKRKSIIQDDHLCRNKRSSMDISRIHQIELEELIGVQSDESGIEEATVKMDEDDQHDNNHQRTAVKQEPQEDMRTTNMMSFKQEHVGIDNDDERPKVMSIHFLCNENDNHQQQQEEDYSSSSSSRSSSFSHSRSPLDLLCNAVLDAEYLKVQPKQEEITVVVNPKIHRDATNRVMQRNDHQLYRHQHHYQQQIHEDERQQKWQSMDEESTSDMKADSAQTKWAR</sequence>
<name>A0A1X2ITB9_9FUNG</name>
<dbReference type="GO" id="GO:0005634">
    <property type="term" value="C:nucleus"/>
    <property type="evidence" value="ECO:0007669"/>
    <property type="project" value="UniProtKB-SubCell"/>
</dbReference>
<feature type="compositionally biased region" description="Basic and acidic residues" evidence="9">
    <location>
        <begin position="314"/>
        <end position="324"/>
    </location>
</feature>
<dbReference type="CDD" id="cd10524">
    <property type="entry name" value="SET_Suv4-20-like"/>
    <property type="match status" value="1"/>
</dbReference>
<accession>A0A1X2ITB9</accession>
<feature type="compositionally biased region" description="Low complexity" evidence="9">
    <location>
        <begin position="383"/>
        <end position="397"/>
    </location>
</feature>
<proteinExistence type="predicted"/>
<evidence type="ECO:0000313" key="11">
    <source>
        <dbReference type="EMBL" id="ORZ21213.1"/>
    </source>
</evidence>
<keyword evidence="4" id="KW-0489">Methyltransferase</keyword>
<gene>
    <name evidence="11" type="ORF">BCR42DRAFT_189516</name>
</gene>
<keyword evidence="6" id="KW-0949">S-adenosyl-L-methionine</keyword>
<evidence type="ECO:0000256" key="9">
    <source>
        <dbReference type="SAM" id="MobiDB-lite"/>
    </source>
</evidence>
<keyword evidence="5" id="KW-0808">Transferase</keyword>
<evidence type="ECO:0000313" key="12">
    <source>
        <dbReference type="Proteomes" id="UP000193560"/>
    </source>
</evidence>
<evidence type="ECO:0000256" key="3">
    <source>
        <dbReference type="ARBA" id="ARBA00022454"/>
    </source>
</evidence>
<dbReference type="GO" id="GO:0032259">
    <property type="term" value="P:methylation"/>
    <property type="evidence" value="ECO:0007669"/>
    <property type="project" value="UniProtKB-KW"/>
</dbReference>
<feature type="region of interest" description="Disordered" evidence="9">
    <location>
        <begin position="374"/>
        <end position="398"/>
    </location>
</feature>
<dbReference type="EMBL" id="MCGE01000005">
    <property type="protein sequence ID" value="ORZ21213.1"/>
    <property type="molecule type" value="Genomic_DNA"/>
</dbReference>
<feature type="region of interest" description="Disordered" evidence="9">
    <location>
        <begin position="450"/>
        <end position="488"/>
    </location>
</feature>
<reference evidence="11 12" key="1">
    <citation type="submission" date="2016-07" db="EMBL/GenBank/DDBJ databases">
        <title>Pervasive Adenine N6-methylation of Active Genes in Fungi.</title>
        <authorList>
            <consortium name="DOE Joint Genome Institute"/>
            <person name="Mondo S.J."/>
            <person name="Dannebaum R.O."/>
            <person name="Kuo R.C."/>
            <person name="Labutti K."/>
            <person name="Haridas S."/>
            <person name="Kuo A."/>
            <person name="Salamov A."/>
            <person name="Ahrendt S.R."/>
            <person name="Lipzen A."/>
            <person name="Sullivan W."/>
            <person name="Andreopoulos W.B."/>
            <person name="Clum A."/>
            <person name="Lindquist E."/>
            <person name="Daum C."/>
            <person name="Ramamoorthy G.K."/>
            <person name="Gryganskyi A."/>
            <person name="Culley D."/>
            <person name="Magnuson J.K."/>
            <person name="James T.Y."/>
            <person name="O'Malley M.A."/>
            <person name="Stajich J.E."/>
            <person name="Spatafora J.W."/>
            <person name="Visel A."/>
            <person name="Grigoriev I.V."/>
        </authorList>
    </citation>
    <scope>NUCLEOTIDE SEQUENCE [LARGE SCALE GENOMIC DNA]</scope>
    <source>
        <strain evidence="11 12">NRRL 1336</strain>
    </source>
</reference>
<dbReference type="PANTHER" id="PTHR12977:SF4">
    <property type="entry name" value="HISTONE-LYSINE N-METHYLTRANSFERASE KMT5B"/>
    <property type="match status" value="1"/>
</dbReference>
<dbReference type="InterPro" id="IPR041938">
    <property type="entry name" value="Hist-Lys_N-MTase_N"/>
</dbReference>